<reference evidence="2 3" key="1">
    <citation type="submission" date="2019-01" db="EMBL/GenBank/DDBJ databases">
        <title>Nocardioides guangzhouensis sp. nov., an actinobacterium isolated from soil.</title>
        <authorList>
            <person name="Fu Y."/>
            <person name="Cai Y."/>
            <person name="Lin Z."/>
            <person name="Chen P."/>
        </authorList>
    </citation>
    <scope>NUCLEOTIDE SEQUENCE [LARGE SCALE GENOMIC DNA]</scope>
    <source>
        <strain evidence="2 3">130</strain>
    </source>
</reference>
<keyword evidence="1" id="KW-1133">Transmembrane helix</keyword>
<proteinExistence type="predicted"/>
<dbReference type="PROSITE" id="PS51257">
    <property type="entry name" value="PROKAR_LIPOPROTEIN"/>
    <property type="match status" value="1"/>
</dbReference>
<gene>
    <name evidence="2" type="ORF">EKO23_00900</name>
</gene>
<organism evidence="2 3">
    <name type="scientific">Nocardioides guangzhouensis</name>
    <dbReference type="NCBI Taxonomy" id="2497878"/>
    <lineage>
        <taxon>Bacteria</taxon>
        <taxon>Bacillati</taxon>
        <taxon>Actinomycetota</taxon>
        <taxon>Actinomycetes</taxon>
        <taxon>Propionibacteriales</taxon>
        <taxon>Nocardioidaceae</taxon>
        <taxon>Nocardioides</taxon>
    </lineage>
</organism>
<evidence type="ECO:0008006" key="4">
    <source>
        <dbReference type="Google" id="ProtNLM"/>
    </source>
</evidence>
<feature type="transmembrane region" description="Helical" evidence="1">
    <location>
        <begin position="207"/>
        <end position="225"/>
    </location>
</feature>
<accession>A0A4V1Y050</accession>
<keyword evidence="3" id="KW-1185">Reference proteome</keyword>
<feature type="transmembrane region" description="Helical" evidence="1">
    <location>
        <begin position="58"/>
        <end position="80"/>
    </location>
</feature>
<dbReference type="Proteomes" id="UP000295198">
    <property type="component" value="Unassembled WGS sequence"/>
</dbReference>
<dbReference type="OrthoDB" id="9837336at2"/>
<feature type="transmembrane region" description="Helical" evidence="1">
    <location>
        <begin position="151"/>
        <end position="169"/>
    </location>
</feature>
<feature type="transmembrane region" description="Helical" evidence="1">
    <location>
        <begin position="92"/>
        <end position="117"/>
    </location>
</feature>
<feature type="transmembrane region" description="Helical" evidence="1">
    <location>
        <begin position="176"/>
        <end position="195"/>
    </location>
</feature>
<dbReference type="RefSeq" id="WP_134713105.1">
    <property type="nucleotide sequence ID" value="NZ_SDKM01000001.1"/>
</dbReference>
<name>A0A4V1Y050_9ACTN</name>
<dbReference type="AlphaFoldDB" id="A0A4V1Y050"/>
<keyword evidence="1" id="KW-0472">Membrane</keyword>
<keyword evidence="1" id="KW-0812">Transmembrane</keyword>
<protein>
    <recommendedName>
        <fullName evidence="4">DUF4386 family protein</fullName>
    </recommendedName>
</protein>
<comment type="caution">
    <text evidence="2">The sequence shown here is derived from an EMBL/GenBank/DDBJ whole genome shotgun (WGS) entry which is preliminary data.</text>
</comment>
<dbReference type="EMBL" id="SDKM01000001">
    <property type="protein sequence ID" value="RYP89019.1"/>
    <property type="molecule type" value="Genomic_DNA"/>
</dbReference>
<evidence type="ECO:0000256" key="1">
    <source>
        <dbReference type="SAM" id="Phobius"/>
    </source>
</evidence>
<sequence length="247" mass="25649">MIQSPRLSTVGAISAISTVGCFVLGGVALGSSGVEDLLPETGRSGRQWIADVDDAGELFFTGAWLIILMGFLGIVALFGFYDVLQDAGRVMILAPVLGAVGLTLVTFSHLLPIAMAYELVPAYVDAGPAGQATMGATFDTLAATALVTNGAGNFLGWGIALPMLGMAILKTHAVRAWIGWLALFVGFVGGWLSLLSPLSGVIEGLSVLGFLGFFVFMASMGISILRRRGAPNRVDVDEGEVARPTGD</sequence>
<feature type="transmembrane region" description="Helical" evidence="1">
    <location>
        <begin position="7"/>
        <end position="29"/>
    </location>
</feature>
<evidence type="ECO:0000313" key="2">
    <source>
        <dbReference type="EMBL" id="RYP89019.1"/>
    </source>
</evidence>
<evidence type="ECO:0000313" key="3">
    <source>
        <dbReference type="Proteomes" id="UP000295198"/>
    </source>
</evidence>